<evidence type="ECO:0000256" key="5">
    <source>
        <dbReference type="ARBA" id="ARBA00023295"/>
    </source>
</evidence>
<dbReference type="InterPro" id="IPR001223">
    <property type="entry name" value="Glyco_hydro18_cat"/>
</dbReference>
<dbReference type="SUPFAM" id="SSF54556">
    <property type="entry name" value="Chitinase insertion domain"/>
    <property type="match status" value="1"/>
</dbReference>
<dbReference type="GO" id="GO:0005576">
    <property type="term" value="C:extracellular region"/>
    <property type="evidence" value="ECO:0007669"/>
    <property type="project" value="TreeGrafter"/>
</dbReference>
<evidence type="ECO:0000256" key="4">
    <source>
        <dbReference type="ARBA" id="ARBA00023180"/>
    </source>
</evidence>
<keyword evidence="2 7" id="KW-0732">Signal</keyword>
<feature type="signal peptide" evidence="7">
    <location>
        <begin position="1"/>
        <end position="28"/>
    </location>
</feature>
<dbReference type="InterPro" id="IPR017853">
    <property type="entry name" value="GH"/>
</dbReference>
<organism evidence="9 10">
    <name type="scientific">Ficus carica</name>
    <name type="common">Common fig</name>
    <dbReference type="NCBI Taxonomy" id="3494"/>
    <lineage>
        <taxon>Eukaryota</taxon>
        <taxon>Viridiplantae</taxon>
        <taxon>Streptophyta</taxon>
        <taxon>Embryophyta</taxon>
        <taxon>Tracheophyta</taxon>
        <taxon>Spermatophyta</taxon>
        <taxon>Magnoliopsida</taxon>
        <taxon>eudicotyledons</taxon>
        <taxon>Gunneridae</taxon>
        <taxon>Pentapetalae</taxon>
        <taxon>rosids</taxon>
        <taxon>fabids</taxon>
        <taxon>Rosales</taxon>
        <taxon>Moraceae</taxon>
        <taxon>Ficeae</taxon>
        <taxon>Ficus</taxon>
    </lineage>
</organism>
<dbReference type="SMART" id="SM00636">
    <property type="entry name" value="Glyco_18"/>
    <property type="match status" value="1"/>
</dbReference>
<comment type="similarity">
    <text evidence="1">Belongs to the glycosyl hydrolase 18 family. Chitinase class V subfamily.</text>
</comment>
<dbReference type="InterPro" id="IPR029070">
    <property type="entry name" value="Chitinase_insertion_sf"/>
</dbReference>
<dbReference type="GO" id="GO:0006032">
    <property type="term" value="P:chitin catabolic process"/>
    <property type="evidence" value="ECO:0007669"/>
    <property type="project" value="TreeGrafter"/>
</dbReference>
<keyword evidence="5 6" id="KW-0326">Glycosidase</keyword>
<keyword evidence="3 6" id="KW-0378">Hydrolase</keyword>
<dbReference type="FunFam" id="3.10.50.10:FF:000003">
    <property type="entry name" value="Class V chitinase CHIT5b"/>
    <property type="match status" value="1"/>
</dbReference>
<evidence type="ECO:0000256" key="2">
    <source>
        <dbReference type="ARBA" id="ARBA00022729"/>
    </source>
</evidence>
<dbReference type="Gene3D" id="3.10.50.10">
    <property type="match status" value="1"/>
</dbReference>
<feature type="chain" id="PRO_5041642511" description="GH18 domain-containing protein" evidence="7">
    <location>
        <begin position="29"/>
        <end position="413"/>
    </location>
</feature>
<dbReference type="CDD" id="cd02879">
    <property type="entry name" value="GH18_plant_chitinase_class_V"/>
    <property type="match status" value="1"/>
</dbReference>
<accession>A0AA87ZN55</accession>
<feature type="domain" description="GH18" evidence="8">
    <location>
        <begin position="69"/>
        <end position="413"/>
    </location>
</feature>
<dbReference type="Gene3D" id="3.20.20.80">
    <property type="entry name" value="Glycosidases"/>
    <property type="match status" value="1"/>
</dbReference>
<reference evidence="9" key="1">
    <citation type="submission" date="2023-07" db="EMBL/GenBank/DDBJ databases">
        <title>draft genome sequence of fig (Ficus carica).</title>
        <authorList>
            <person name="Takahashi T."/>
            <person name="Nishimura K."/>
        </authorList>
    </citation>
    <scope>NUCLEOTIDE SEQUENCE</scope>
</reference>
<evidence type="ECO:0000313" key="10">
    <source>
        <dbReference type="Proteomes" id="UP001187192"/>
    </source>
</evidence>
<dbReference type="GO" id="GO:0008061">
    <property type="term" value="F:chitin binding"/>
    <property type="evidence" value="ECO:0007669"/>
    <property type="project" value="InterPro"/>
</dbReference>
<sequence length="413" mass="45817">MASDLKLLHSLYLVIVFVVFQTLTVSNSDVLPSPDYPEVVPTSPAILSLPEPSKSQLRSHPYVRPPKPGIRAAYWPSYSSLPASAIETSYFTHIYYAFLVPSPTTYALNVTSDDLIRIPEFIHALRSKTPRVKTLLSIGGGGSNSTLFSIIAGSRAERGKFIKSTIDVARKYGFDGVDLDWEFPADDVDMANLAVLYKEWRRGLVSESLTSRKPRLLLTSAVHFAAGFFHDEPRSYPAREMSKYLDWVSPMCFDYHGSWDNFTGLHSALNDPNSNISTVYGIGSWIKSGIPPNKLVMGLPVYGRTWKLQDPKVNGVGAPAVGVGPGDEGTLVYYKIIEFNKKNHAVVAFDSNAVSFYSNAGDSWIGYEDVPSIRLKVRFARSLGLGGYFFWALGQDYRWAISGEGRYLILTLI</sequence>
<dbReference type="EMBL" id="BTGU01000005">
    <property type="protein sequence ID" value="GMN35325.1"/>
    <property type="molecule type" value="Genomic_DNA"/>
</dbReference>
<gene>
    <name evidence="9" type="ORF">TIFTF001_005229</name>
</gene>
<evidence type="ECO:0000313" key="9">
    <source>
        <dbReference type="EMBL" id="GMN35325.1"/>
    </source>
</evidence>
<keyword evidence="4" id="KW-0325">Glycoprotein</keyword>
<keyword evidence="10" id="KW-1185">Reference proteome</keyword>
<evidence type="ECO:0000256" key="1">
    <source>
        <dbReference type="ARBA" id="ARBA00008682"/>
    </source>
</evidence>
<dbReference type="GO" id="GO:0005975">
    <property type="term" value="P:carbohydrate metabolic process"/>
    <property type="evidence" value="ECO:0007669"/>
    <property type="project" value="InterPro"/>
</dbReference>
<dbReference type="PROSITE" id="PS51910">
    <property type="entry name" value="GH18_2"/>
    <property type="match status" value="1"/>
</dbReference>
<dbReference type="SUPFAM" id="SSF51445">
    <property type="entry name" value="(Trans)glycosidases"/>
    <property type="match status" value="1"/>
</dbReference>
<dbReference type="InterPro" id="IPR011583">
    <property type="entry name" value="Chitinase_II/V-like_cat"/>
</dbReference>
<dbReference type="PANTHER" id="PTHR11177">
    <property type="entry name" value="CHITINASE"/>
    <property type="match status" value="1"/>
</dbReference>
<dbReference type="PROSITE" id="PS01095">
    <property type="entry name" value="GH18_1"/>
    <property type="match status" value="1"/>
</dbReference>
<evidence type="ECO:0000259" key="8">
    <source>
        <dbReference type="PROSITE" id="PS51910"/>
    </source>
</evidence>
<dbReference type="Proteomes" id="UP001187192">
    <property type="component" value="Unassembled WGS sequence"/>
</dbReference>
<dbReference type="PANTHER" id="PTHR11177:SF317">
    <property type="entry name" value="CHITINASE 12-RELATED"/>
    <property type="match status" value="1"/>
</dbReference>
<dbReference type="InterPro" id="IPR050314">
    <property type="entry name" value="Glycosyl_Hydrlase_18"/>
</dbReference>
<dbReference type="GO" id="GO:0004568">
    <property type="term" value="F:chitinase activity"/>
    <property type="evidence" value="ECO:0007669"/>
    <property type="project" value="TreeGrafter"/>
</dbReference>
<protein>
    <recommendedName>
        <fullName evidence="8">GH18 domain-containing protein</fullName>
    </recommendedName>
</protein>
<evidence type="ECO:0000256" key="7">
    <source>
        <dbReference type="SAM" id="SignalP"/>
    </source>
</evidence>
<evidence type="ECO:0000256" key="3">
    <source>
        <dbReference type="ARBA" id="ARBA00022801"/>
    </source>
</evidence>
<dbReference type="AlphaFoldDB" id="A0AA87ZN55"/>
<dbReference type="Pfam" id="PF00704">
    <property type="entry name" value="Glyco_hydro_18"/>
    <property type="match status" value="1"/>
</dbReference>
<evidence type="ECO:0000256" key="6">
    <source>
        <dbReference type="RuleBase" id="RU000489"/>
    </source>
</evidence>
<name>A0AA87ZN55_FICCA</name>
<proteinExistence type="inferred from homology"/>
<dbReference type="InterPro" id="IPR001579">
    <property type="entry name" value="Glyco_hydro_18_chit_AS"/>
</dbReference>
<comment type="caution">
    <text evidence="9">The sequence shown here is derived from an EMBL/GenBank/DDBJ whole genome shotgun (WGS) entry which is preliminary data.</text>
</comment>